<dbReference type="AlphaFoldDB" id="A0A4P7NKT6"/>
<proteinExistence type="predicted"/>
<sequence>QRRRRQQLENKIGRRLAGRACSPFGVFVSTIMHGTAKQKQYRHHHPEL</sequence>
<evidence type="ECO:0000313" key="2">
    <source>
        <dbReference type="Proteomes" id="UP000294847"/>
    </source>
</evidence>
<dbReference type="Proteomes" id="UP000294847">
    <property type="component" value="Chromosome 5"/>
</dbReference>
<protein>
    <submittedName>
        <fullName evidence="1">Uncharacterized protein</fullName>
    </submittedName>
</protein>
<feature type="non-terminal residue" evidence="1">
    <location>
        <position position="1"/>
    </location>
</feature>
<organism evidence="1 2">
    <name type="scientific">Pyricularia oryzae</name>
    <name type="common">Rice blast fungus</name>
    <name type="synonym">Magnaporthe oryzae</name>
    <dbReference type="NCBI Taxonomy" id="318829"/>
    <lineage>
        <taxon>Eukaryota</taxon>
        <taxon>Fungi</taxon>
        <taxon>Dikarya</taxon>
        <taxon>Ascomycota</taxon>
        <taxon>Pezizomycotina</taxon>
        <taxon>Sordariomycetes</taxon>
        <taxon>Sordariomycetidae</taxon>
        <taxon>Magnaporthales</taxon>
        <taxon>Pyriculariaceae</taxon>
        <taxon>Pyricularia</taxon>
    </lineage>
</organism>
<feature type="non-terminal residue" evidence="1">
    <location>
        <position position="48"/>
    </location>
</feature>
<name>A0A4P7NKT6_PYROR</name>
<accession>A0A4P7NKT6</accession>
<gene>
    <name evidence="1" type="ORF">PoMZ_11552</name>
</gene>
<dbReference type="EMBL" id="CP034208">
    <property type="protein sequence ID" value="QBZ62669.1"/>
    <property type="molecule type" value="Genomic_DNA"/>
</dbReference>
<evidence type="ECO:0000313" key="1">
    <source>
        <dbReference type="EMBL" id="QBZ62669.1"/>
    </source>
</evidence>
<reference evidence="1 2" key="1">
    <citation type="journal article" date="2019" name="Mol. Biol. Evol.">
        <title>Blast fungal genomes show frequent chromosomal changes, gene gains and losses, and effector gene turnover.</title>
        <authorList>
            <person name="Gomez Luciano L.B."/>
            <person name="Jason Tsai I."/>
            <person name="Chuma I."/>
            <person name="Tosa Y."/>
            <person name="Chen Y.H."/>
            <person name="Li J.Y."/>
            <person name="Li M.Y."/>
            <person name="Jade Lu M.Y."/>
            <person name="Nakayashiki H."/>
            <person name="Li W.H."/>
        </authorList>
    </citation>
    <scope>NUCLEOTIDE SEQUENCE [LARGE SCALE GENOMIC DNA]</scope>
    <source>
        <strain evidence="1">MZ5-1-6</strain>
    </source>
</reference>